<proteinExistence type="predicted"/>
<organism evidence="1 2">
    <name type="scientific">Paenibacillus solanacearum</name>
    <dbReference type="NCBI Taxonomy" id="2048548"/>
    <lineage>
        <taxon>Bacteria</taxon>
        <taxon>Bacillati</taxon>
        <taxon>Bacillota</taxon>
        <taxon>Bacilli</taxon>
        <taxon>Bacillales</taxon>
        <taxon>Paenibacillaceae</taxon>
        <taxon>Paenibacillus</taxon>
    </lineage>
</organism>
<keyword evidence="2" id="KW-1185">Reference proteome</keyword>
<name>A0A916NNN0_9BACL</name>
<dbReference type="AlphaFoldDB" id="A0A916NNN0"/>
<evidence type="ECO:0000313" key="1">
    <source>
        <dbReference type="EMBL" id="CAG7613929.1"/>
    </source>
</evidence>
<evidence type="ECO:0000313" key="2">
    <source>
        <dbReference type="Proteomes" id="UP000693672"/>
    </source>
</evidence>
<protein>
    <submittedName>
        <fullName evidence="1">Uncharacterized protein</fullName>
    </submittedName>
</protein>
<dbReference type="EMBL" id="CAJVAS010000005">
    <property type="protein sequence ID" value="CAG7613929.1"/>
    <property type="molecule type" value="Genomic_DNA"/>
</dbReference>
<reference evidence="1" key="1">
    <citation type="submission" date="2021-06" db="EMBL/GenBank/DDBJ databases">
        <authorList>
            <person name="Criscuolo A."/>
        </authorList>
    </citation>
    <scope>NUCLEOTIDE SEQUENCE</scope>
    <source>
        <strain evidence="1">CIP111600</strain>
    </source>
</reference>
<dbReference type="Proteomes" id="UP000693672">
    <property type="component" value="Unassembled WGS sequence"/>
</dbReference>
<dbReference type="RefSeq" id="WP_218091459.1">
    <property type="nucleotide sequence ID" value="NZ_CAJVAS010000005.1"/>
</dbReference>
<sequence>MKIALHNELPAESQFKQLADSIANSAAEGPLMYEVCSQSRRVIAAYDEDDRLVAIGRLVEGSGSEPQFEFTVLPSYREREIESYMRKLLLLE</sequence>
<gene>
    <name evidence="1" type="ORF">PAESOLCIP111_01659</name>
</gene>
<comment type="caution">
    <text evidence="1">The sequence shown here is derived from an EMBL/GenBank/DDBJ whole genome shotgun (WGS) entry which is preliminary data.</text>
</comment>
<accession>A0A916NNN0</accession>